<dbReference type="STRING" id="322710.Avin_44950"/>
<gene>
    <name evidence="2" type="ordered locus">Avin_44950</name>
</gene>
<feature type="region of interest" description="Disordered" evidence="1">
    <location>
        <begin position="165"/>
        <end position="238"/>
    </location>
</feature>
<accession>C1DGW6</accession>
<name>C1DGW6_AZOVD</name>
<organism evidence="2 3">
    <name type="scientific">Azotobacter vinelandii (strain DJ / ATCC BAA-1303)</name>
    <dbReference type="NCBI Taxonomy" id="322710"/>
    <lineage>
        <taxon>Bacteria</taxon>
        <taxon>Pseudomonadati</taxon>
        <taxon>Pseudomonadota</taxon>
        <taxon>Gammaproteobacteria</taxon>
        <taxon>Pseudomonadales</taxon>
        <taxon>Pseudomonadaceae</taxon>
        <taxon>Azotobacter</taxon>
    </lineage>
</organism>
<dbReference type="EMBL" id="CP001157">
    <property type="protein sequence ID" value="ACO80612.1"/>
    <property type="molecule type" value="Genomic_DNA"/>
</dbReference>
<evidence type="ECO:0000313" key="2">
    <source>
        <dbReference type="EMBL" id="ACO80612.1"/>
    </source>
</evidence>
<sequence>MGVRSPWRVTHICRVVRRRGLCSLGPCPSVRNFVVATAEELHETEPVTEWVAHERQPAPFMRRDGPLEPRARPNRSFDGALDLFDDEIQMGRRPVARIVSNLRSQIRYRRPRRLGKQVDGGRASDHFHAKAPEATADTQPEGSAVETNRLLEIVDVDIDQKIHSPPSRVVRGFSQAEPRDGVESNERAGTMPFQKLAGFPDRRAGRTKPMAETNSFSCSDLTDDRGSRARGPTGDRAQ</sequence>
<dbReference type="KEGG" id="avn:Avin_44950"/>
<feature type="region of interest" description="Disordered" evidence="1">
    <location>
        <begin position="110"/>
        <end position="144"/>
    </location>
</feature>
<protein>
    <submittedName>
        <fullName evidence="2">Uncharacterized protein</fullName>
    </submittedName>
</protein>
<dbReference type="AlphaFoldDB" id="C1DGW6"/>
<evidence type="ECO:0000256" key="1">
    <source>
        <dbReference type="SAM" id="MobiDB-lite"/>
    </source>
</evidence>
<reference evidence="2 3" key="1">
    <citation type="journal article" date="2009" name="J. Bacteriol.">
        <title>Genome sequence of Azotobacter vinelandii, an obligate aerobe specialized to support diverse anaerobic metabolic processes.</title>
        <authorList>
            <person name="Setubal J.C."/>
            <person name="dos Santos P."/>
            <person name="Goldman B.S."/>
            <person name="Ertesvag H."/>
            <person name="Espin G."/>
            <person name="Rubio L.M."/>
            <person name="Valla S."/>
            <person name="Almeida N.F."/>
            <person name="Balasubramanian D."/>
            <person name="Cromes L."/>
            <person name="Curatti L."/>
            <person name="Du Z."/>
            <person name="Godsy E."/>
            <person name="Goodner B."/>
            <person name="Hellner-Burris K."/>
            <person name="Hernandez J.A."/>
            <person name="Houmiel K."/>
            <person name="Imperial J."/>
            <person name="Kennedy C."/>
            <person name="Larson T.J."/>
            <person name="Latreille P."/>
            <person name="Ligon L.S."/>
            <person name="Lu J."/>
            <person name="Maerk M."/>
            <person name="Miller N.M."/>
            <person name="Norton S."/>
            <person name="O'Carroll I.P."/>
            <person name="Paulsen I."/>
            <person name="Raulfs E.C."/>
            <person name="Roemer R."/>
            <person name="Rosser J."/>
            <person name="Segura D."/>
            <person name="Slater S."/>
            <person name="Stricklin S.L."/>
            <person name="Studholme D.J."/>
            <person name="Sun J."/>
            <person name="Viana C.J."/>
            <person name="Wallin E."/>
            <person name="Wang B."/>
            <person name="Wheeler C."/>
            <person name="Zhu H."/>
            <person name="Dean D.R."/>
            <person name="Dixon R."/>
            <person name="Wood D."/>
        </authorList>
    </citation>
    <scope>NUCLEOTIDE SEQUENCE [LARGE SCALE GENOMIC DNA]</scope>
    <source>
        <strain evidence="3">DJ / ATCC BAA-1303</strain>
    </source>
</reference>
<proteinExistence type="predicted"/>
<dbReference type="Proteomes" id="UP000002424">
    <property type="component" value="Chromosome"/>
</dbReference>
<dbReference type="HOGENOM" id="CLU_1164004_0_0_6"/>
<feature type="compositionally biased region" description="Basic and acidic residues" evidence="1">
    <location>
        <begin position="177"/>
        <end position="186"/>
    </location>
</feature>
<dbReference type="EnsemblBacteria" id="ACO80612">
    <property type="protein sequence ID" value="ACO80612"/>
    <property type="gene ID" value="Avin_44950"/>
</dbReference>
<keyword evidence="3" id="KW-1185">Reference proteome</keyword>
<evidence type="ECO:0000313" key="3">
    <source>
        <dbReference type="Proteomes" id="UP000002424"/>
    </source>
</evidence>
<feature type="compositionally biased region" description="Basic and acidic residues" evidence="1">
    <location>
        <begin position="122"/>
        <end position="131"/>
    </location>
</feature>